<comment type="caution">
    <text evidence="1">The sequence shown here is derived from an EMBL/GenBank/DDBJ whole genome shotgun (WGS) entry which is preliminary data.</text>
</comment>
<reference evidence="1" key="1">
    <citation type="journal article" date="2021" name="Environ. Microbiol.">
        <title>Gene family expansions and transcriptome signatures uncover fungal adaptations to wood decay.</title>
        <authorList>
            <person name="Hage H."/>
            <person name="Miyauchi S."/>
            <person name="Viragh M."/>
            <person name="Drula E."/>
            <person name="Min B."/>
            <person name="Chaduli D."/>
            <person name="Navarro D."/>
            <person name="Favel A."/>
            <person name="Norest M."/>
            <person name="Lesage-Meessen L."/>
            <person name="Balint B."/>
            <person name="Merenyi Z."/>
            <person name="de Eugenio L."/>
            <person name="Morin E."/>
            <person name="Martinez A.T."/>
            <person name="Baldrian P."/>
            <person name="Stursova M."/>
            <person name="Martinez M.J."/>
            <person name="Novotny C."/>
            <person name="Magnuson J.K."/>
            <person name="Spatafora J.W."/>
            <person name="Maurice S."/>
            <person name="Pangilinan J."/>
            <person name="Andreopoulos W."/>
            <person name="LaButti K."/>
            <person name="Hundley H."/>
            <person name="Na H."/>
            <person name="Kuo A."/>
            <person name="Barry K."/>
            <person name="Lipzen A."/>
            <person name="Henrissat B."/>
            <person name="Riley R."/>
            <person name="Ahrendt S."/>
            <person name="Nagy L.G."/>
            <person name="Grigoriev I.V."/>
            <person name="Martin F."/>
            <person name="Rosso M.N."/>
        </authorList>
    </citation>
    <scope>NUCLEOTIDE SEQUENCE</scope>
    <source>
        <strain evidence="1">CBS 384.51</strain>
    </source>
</reference>
<sequence length="257" mass="28869">MVLSMARDMSGNRIERPSSPVDAASQNHGRFQVDMLGQRGGTERATRYLQAWQGRSGRPRCTCDHRSTLEADAERKRSHGKLRRPIGESNNIPHKTFEVPGVISPLALVWSRLVAENVDPDEFSLGVVVLDVATSLLSVTTSLMSTRSTSMTNAMEIREELESSNSFYEYNQPPYGGLILYDLGFRVLRGRSYTKLLPRSILAAPKVFPLAICRTHILRKYNVLRREAECAPGTGLIFVFYDATPIAVLWEQVDVRR</sequence>
<evidence type="ECO:0000313" key="1">
    <source>
        <dbReference type="EMBL" id="KAI0087546.1"/>
    </source>
</evidence>
<accession>A0ACB8TZV0</accession>
<name>A0ACB8TZV0_9APHY</name>
<proteinExistence type="predicted"/>
<protein>
    <submittedName>
        <fullName evidence="1">Uncharacterized protein</fullName>
    </submittedName>
</protein>
<organism evidence="1 2">
    <name type="scientific">Irpex rosettiformis</name>
    <dbReference type="NCBI Taxonomy" id="378272"/>
    <lineage>
        <taxon>Eukaryota</taxon>
        <taxon>Fungi</taxon>
        <taxon>Dikarya</taxon>
        <taxon>Basidiomycota</taxon>
        <taxon>Agaricomycotina</taxon>
        <taxon>Agaricomycetes</taxon>
        <taxon>Polyporales</taxon>
        <taxon>Irpicaceae</taxon>
        <taxon>Irpex</taxon>
    </lineage>
</organism>
<dbReference type="Proteomes" id="UP001055072">
    <property type="component" value="Unassembled WGS sequence"/>
</dbReference>
<dbReference type="EMBL" id="MU274917">
    <property type="protein sequence ID" value="KAI0087546.1"/>
    <property type="molecule type" value="Genomic_DNA"/>
</dbReference>
<gene>
    <name evidence="1" type="ORF">BDY19DRAFT_907392</name>
</gene>
<keyword evidence="2" id="KW-1185">Reference proteome</keyword>
<evidence type="ECO:0000313" key="2">
    <source>
        <dbReference type="Proteomes" id="UP001055072"/>
    </source>
</evidence>